<dbReference type="SUPFAM" id="SSF49777">
    <property type="entry name" value="PEBP-like"/>
    <property type="match status" value="1"/>
</dbReference>
<accession>A0AA38WFM8</accession>
<dbReference type="GO" id="GO:0005737">
    <property type="term" value="C:cytoplasm"/>
    <property type="evidence" value="ECO:0007669"/>
    <property type="project" value="UniProtKB-SubCell"/>
</dbReference>
<dbReference type="Proteomes" id="UP001172457">
    <property type="component" value="Chromosome 3"/>
</dbReference>
<dbReference type="PANTHER" id="PTHR11362:SF48">
    <property type="entry name" value="PROTEIN CENTRORADIALIS-LIKE"/>
    <property type="match status" value="1"/>
</dbReference>
<dbReference type="PANTHER" id="PTHR11362">
    <property type="entry name" value="PHOSPHATIDYLETHANOLAMINE-BINDING PROTEIN"/>
    <property type="match status" value="1"/>
</dbReference>
<proteinExistence type="predicted"/>
<dbReference type="AlphaFoldDB" id="A0AA38WFM8"/>
<dbReference type="EMBL" id="JARYMX010000003">
    <property type="protein sequence ID" value="KAJ9558962.1"/>
    <property type="molecule type" value="Genomic_DNA"/>
</dbReference>
<keyword evidence="4" id="KW-1185">Reference proteome</keyword>
<dbReference type="InterPro" id="IPR036610">
    <property type="entry name" value="PEBP-like_sf"/>
</dbReference>
<dbReference type="InterPro" id="IPR035810">
    <property type="entry name" value="PEBP_euk"/>
</dbReference>
<gene>
    <name evidence="3" type="ORF">OSB04_013576</name>
</gene>
<name>A0AA38WFM8_9ASTR</name>
<comment type="caution">
    <text evidence="3">The sequence shown here is derived from an EMBL/GenBank/DDBJ whole genome shotgun (WGS) entry which is preliminary data.</text>
</comment>
<comment type="subcellular location">
    <subcellularLocation>
        <location evidence="1">Cytoplasm</location>
    </subcellularLocation>
</comment>
<evidence type="ECO:0000256" key="2">
    <source>
        <dbReference type="ARBA" id="ARBA00022490"/>
    </source>
</evidence>
<dbReference type="GO" id="GO:0009910">
    <property type="term" value="P:negative regulation of flower development"/>
    <property type="evidence" value="ECO:0007669"/>
    <property type="project" value="TreeGrafter"/>
</dbReference>
<protein>
    <submittedName>
        <fullName evidence="3">Uncharacterized protein</fullName>
    </submittedName>
</protein>
<dbReference type="Gene3D" id="3.90.280.10">
    <property type="entry name" value="PEBP-like"/>
    <property type="match status" value="1"/>
</dbReference>
<organism evidence="3 4">
    <name type="scientific">Centaurea solstitialis</name>
    <name type="common">yellow star-thistle</name>
    <dbReference type="NCBI Taxonomy" id="347529"/>
    <lineage>
        <taxon>Eukaryota</taxon>
        <taxon>Viridiplantae</taxon>
        <taxon>Streptophyta</taxon>
        <taxon>Embryophyta</taxon>
        <taxon>Tracheophyta</taxon>
        <taxon>Spermatophyta</taxon>
        <taxon>Magnoliopsida</taxon>
        <taxon>eudicotyledons</taxon>
        <taxon>Gunneridae</taxon>
        <taxon>Pentapetalae</taxon>
        <taxon>asterids</taxon>
        <taxon>campanulids</taxon>
        <taxon>Asterales</taxon>
        <taxon>Asteraceae</taxon>
        <taxon>Carduoideae</taxon>
        <taxon>Cardueae</taxon>
        <taxon>Centaureinae</taxon>
        <taxon>Centaurea</taxon>
    </lineage>
</organism>
<dbReference type="GO" id="GO:0005634">
    <property type="term" value="C:nucleus"/>
    <property type="evidence" value="ECO:0007669"/>
    <property type="project" value="TreeGrafter"/>
</dbReference>
<evidence type="ECO:0000313" key="4">
    <source>
        <dbReference type="Proteomes" id="UP001172457"/>
    </source>
</evidence>
<sequence length="85" mass="10008">MCIQWSILSSNFLGKEVVSYEMPRPVIGIHRYVLLLFKQKGRQTVRYPSSRDRFNTRSFAHENELDLPVAATFFNCQRETAARKR</sequence>
<reference evidence="3" key="1">
    <citation type="submission" date="2023-03" db="EMBL/GenBank/DDBJ databases">
        <title>Chromosome-scale reference genome and RAD-based genetic map of yellow starthistle (Centaurea solstitialis) reveal putative structural variation and QTLs associated with invader traits.</title>
        <authorList>
            <person name="Reatini B."/>
            <person name="Cang F.A."/>
            <person name="Jiang Q."/>
            <person name="Mckibben M.T.W."/>
            <person name="Barker M.S."/>
            <person name="Rieseberg L.H."/>
            <person name="Dlugosch K.M."/>
        </authorList>
    </citation>
    <scope>NUCLEOTIDE SEQUENCE</scope>
    <source>
        <strain evidence="3">CAN-66</strain>
        <tissue evidence="3">Leaf</tissue>
    </source>
</reference>
<evidence type="ECO:0000256" key="1">
    <source>
        <dbReference type="ARBA" id="ARBA00004496"/>
    </source>
</evidence>
<keyword evidence="2" id="KW-0963">Cytoplasm</keyword>
<evidence type="ECO:0000313" key="3">
    <source>
        <dbReference type="EMBL" id="KAJ9558962.1"/>
    </source>
</evidence>
<dbReference type="GO" id="GO:0010228">
    <property type="term" value="P:vegetative to reproductive phase transition of meristem"/>
    <property type="evidence" value="ECO:0007669"/>
    <property type="project" value="TreeGrafter"/>
</dbReference>